<gene>
    <name evidence="8" type="ORF">bsdE14_03070</name>
</gene>
<evidence type="ECO:0000313" key="9">
    <source>
        <dbReference type="Proteomes" id="UP001208567"/>
    </source>
</evidence>
<keyword evidence="5 6" id="KW-0472">Membrane</keyword>
<sequence length="378" mass="42387">MLTIAVKYKNNILNKFINVCKSDIVFTIAFLAAILSSLVAMPKTSYIDFKVLACLFNLMIVIKAFEKQKLLDKFAVSLINKCSDVHKLSLILVLLCFFCSMLITNDVALITFVPLTIIISNKCSINVGNIIILETLAANIGSSLTPMGNPQNLYIFSKYNLSISQFFSTLVFFTLIGVAWLLILSFRLKNEPIQVSINTIPTENRLKTLIWLVLFIIIILSVFSIINFKIAFILTIFSTFILDKKLILEVDYLLLMTFISFFIFIGNISNISLVNNYMQSCLSSNTSTYVASITLSQFISNVPCSILLSKFTGNWKALLLGVNIGGIGTLIASLASVISYKLYIKDYPNEVKQYLLKFAGYSFVSLVIFASLNYFLIR</sequence>
<evidence type="ECO:0000256" key="1">
    <source>
        <dbReference type="ARBA" id="ARBA00004141"/>
    </source>
</evidence>
<comment type="caution">
    <text evidence="8">The sequence shown here is derived from an EMBL/GenBank/DDBJ whole genome shotgun (WGS) entry which is preliminary data.</text>
</comment>
<reference evidence="8 9" key="1">
    <citation type="journal article" date="2024" name="Int. J. Syst. Evol. Microbiol.">
        <title>Clostridium omnivorum sp. nov., isolated from anoxic soil under the treatment of reductive soil disinfestation.</title>
        <authorList>
            <person name="Ueki A."/>
            <person name="Tonouchi A."/>
            <person name="Kaku N."/>
            <person name="Honma S."/>
            <person name="Ueki K."/>
        </authorList>
    </citation>
    <scope>NUCLEOTIDE SEQUENCE [LARGE SCALE GENOMIC DNA]</scope>
    <source>
        <strain evidence="8 9">E14</strain>
    </source>
</reference>
<feature type="transmembrane region" description="Helical" evidence="6">
    <location>
        <begin position="209"/>
        <end position="240"/>
    </location>
</feature>
<dbReference type="InterPro" id="IPR051475">
    <property type="entry name" value="Diverse_Ion_Transporter"/>
</dbReference>
<evidence type="ECO:0000256" key="4">
    <source>
        <dbReference type="ARBA" id="ARBA00022989"/>
    </source>
</evidence>
<feature type="transmembrane region" description="Helical" evidence="6">
    <location>
        <begin position="24"/>
        <end position="41"/>
    </location>
</feature>
<keyword evidence="2" id="KW-0813">Transport</keyword>
<evidence type="ECO:0000259" key="7">
    <source>
        <dbReference type="Pfam" id="PF03600"/>
    </source>
</evidence>
<keyword evidence="3 6" id="KW-0812">Transmembrane</keyword>
<comment type="subcellular location">
    <subcellularLocation>
        <location evidence="1">Membrane</location>
        <topology evidence="1">Multi-pass membrane protein</topology>
    </subcellularLocation>
</comment>
<evidence type="ECO:0000256" key="6">
    <source>
        <dbReference type="SAM" id="Phobius"/>
    </source>
</evidence>
<feature type="transmembrane region" description="Helical" evidence="6">
    <location>
        <begin position="358"/>
        <end position="377"/>
    </location>
</feature>
<dbReference type="Proteomes" id="UP001208567">
    <property type="component" value="Unassembled WGS sequence"/>
</dbReference>
<feature type="domain" description="Citrate transporter-like" evidence="7">
    <location>
        <begin position="22"/>
        <end position="308"/>
    </location>
</feature>
<evidence type="ECO:0000256" key="3">
    <source>
        <dbReference type="ARBA" id="ARBA00022692"/>
    </source>
</evidence>
<dbReference type="Pfam" id="PF03600">
    <property type="entry name" value="CitMHS"/>
    <property type="match status" value="1"/>
</dbReference>
<feature type="transmembrane region" description="Helical" evidence="6">
    <location>
        <begin position="252"/>
        <end position="274"/>
    </location>
</feature>
<dbReference type="RefSeq" id="WP_264848169.1">
    <property type="nucleotide sequence ID" value="NZ_BRXR01000001.1"/>
</dbReference>
<feature type="transmembrane region" description="Helical" evidence="6">
    <location>
        <begin position="85"/>
        <end position="103"/>
    </location>
</feature>
<dbReference type="InterPro" id="IPR004680">
    <property type="entry name" value="Cit_transptr-like_dom"/>
</dbReference>
<evidence type="ECO:0000256" key="5">
    <source>
        <dbReference type="ARBA" id="ARBA00023136"/>
    </source>
</evidence>
<feature type="transmembrane region" description="Helical" evidence="6">
    <location>
        <begin position="317"/>
        <end position="338"/>
    </location>
</feature>
<keyword evidence="9" id="KW-1185">Reference proteome</keyword>
<dbReference type="PANTHER" id="PTHR43568:SF1">
    <property type="entry name" value="P PROTEIN"/>
    <property type="match status" value="1"/>
</dbReference>
<organism evidence="8 9">
    <name type="scientific">Clostridium omnivorum</name>
    <dbReference type="NCBI Taxonomy" id="1604902"/>
    <lineage>
        <taxon>Bacteria</taxon>
        <taxon>Bacillati</taxon>
        <taxon>Bacillota</taxon>
        <taxon>Clostridia</taxon>
        <taxon>Eubacteriales</taxon>
        <taxon>Clostridiaceae</taxon>
        <taxon>Clostridium</taxon>
    </lineage>
</organism>
<evidence type="ECO:0000256" key="2">
    <source>
        <dbReference type="ARBA" id="ARBA00022448"/>
    </source>
</evidence>
<keyword evidence="4 6" id="KW-1133">Transmembrane helix</keyword>
<dbReference type="PANTHER" id="PTHR43568">
    <property type="entry name" value="P PROTEIN"/>
    <property type="match status" value="1"/>
</dbReference>
<proteinExistence type="predicted"/>
<evidence type="ECO:0000313" key="8">
    <source>
        <dbReference type="EMBL" id="GLC28897.1"/>
    </source>
</evidence>
<accession>A0ABQ5N130</accession>
<protein>
    <submittedName>
        <fullName evidence="8">Anion transporter</fullName>
    </submittedName>
</protein>
<dbReference type="EMBL" id="BRXR01000001">
    <property type="protein sequence ID" value="GLC28897.1"/>
    <property type="molecule type" value="Genomic_DNA"/>
</dbReference>
<name>A0ABQ5N130_9CLOT</name>
<feature type="transmembrane region" description="Helical" evidence="6">
    <location>
        <begin position="166"/>
        <end position="188"/>
    </location>
</feature>